<feature type="region of interest" description="Disordered" evidence="3">
    <location>
        <begin position="1"/>
        <end position="42"/>
    </location>
</feature>
<name>A0ABQ7J5I8_9APIC</name>
<dbReference type="PANTHER" id="PTHR46512">
    <property type="entry name" value="PEPTIDYLPROLYL ISOMERASE"/>
    <property type="match status" value="1"/>
</dbReference>
<feature type="compositionally biased region" description="Basic and acidic residues" evidence="3">
    <location>
        <begin position="220"/>
        <end position="240"/>
    </location>
</feature>
<gene>
    <name evidence="5" type="ORF">IE077_001448</name>
</gene>
<dbReference type="SMART" id="SM00028">
    <property type="entry name" value="TPR"/>
    <property type="match status" value="3"/>
</dbReference>
<dbReference type="SMART" id="SM01000">
    <property type="entry name" value="Aha1_N"/>
    <property type="match status" value="1"/>
</dbReference>
<feature type="compositionally biased region" description="Polar residues" evidence="3">
    <location>
        <begin position="322"/>
        <end position="346"/>
    </location>
</feature>
<dbReference type="Gene3D" id="3.15.10.20">
    <property type="entry name" value="Activator of Hsp90 ATPase Aha1, N-terminal domain"/>
    <property type="match status" value="1"/>
</dbReference>
<dbReference type="SUPFAM" id="SSF103111">
    <property type="entry name" value="Activator of Hsp90 ATPase, Aha1"/>
    <property type="match status" value="1"/>
</dbReference>
<dbReference type="PROSITE" id="PS50005">
    <property type="entry name" value="TPR"/>
    <property type="match status" value="1"/>
</dbReference>
<protein>
    <submittedName>
        <fullName evidence="5">Tetratricopeptide repeat-containing protein</fullName>
    </submittedName>
</protein>
<dbReference type="Gene3D" id="1.25.40.10">
    <property type="entry name" value="Tetratricopeptide repeat domain"/>
    <property type="match status" value="1"/>
</dbReference>
<dbReference type="InterPro" id="IPR019734">
    <property type="entry name" value="TPR_rpt"/>
</dbReference>
<sequence>MTLELDTSSTSSRLSSTMEDSIDDTEETLSIENPEASAETGSASLEEALQLKESGNAEFSQGHHEAAKIFYLKSMRIGKRLPKSESDALLKALCLNLAQTYIHLSLWTKAVNSAASALRYDSLNVKALYRRGYAYRMTKQWKEAKEDFMEILKVDPTNSKAKQELALLRKDVQTQKEEMRMGFNGFYGKNLGLYDDREKKMAAERKKEDERLRVNWKTQMDSRKEKGEEEISFEEWKESVDATASENSKKEEKTQEAPKLPDPTPLRPKSNVAEIQVDDEEEQKIVEETKRMGYCYFRRELTKDEKRLNELNRPQRLPTPLDSASPQISTQAPTPVSVNPATPSPISDWNVGGTTYEEKDVTQWAQEQFTKKIMAIKASLVPEDLSKDPSQLVNLLSDCTTQMEKDGDLQSNSWDPLLKLTSKFAKLTLKVKNVTGLAGEAHMSVVRGKRRFFFELSCGVEFAIELDPKFLFNIPNNEKTDKDLVHYSGELKLMEVSNLSSDSPDWLKDSRICFNETLLEQHRPSIDKLMELFKQEVRSSVDTFLKDFQQL</sequence>
<keyword evidence="6" id="KW-1185">Reference proteome</keyword>
<dbReference type="Pfam" id="PF00515">
    <property type="entry name" value="TPR_1"/>
    <property type="match status" value="1"/>
</dbReference>
<feature type="compositionally biased region" description="Acidic residues" evidence="3">
    <location>
        <begin position="20"/>
        <end position="29"/>
    </location>
</feature>
<comment type="caution">
    <text evidence="5">The sequence shown here is derived from an EMBL/GenBank/DDBJ whole genome shotgun (WGS) entry which is preliminary data.</text>
</comment>
<comment type="similarity">
    <text evidence="1">Belongs to the AHA1 family.</text>
</comment>
<dbReference type="Proteomes" id="UP000823046">
    <property type="component" value="Unassembled WGS sequence"/>
</dbReference>
<reference evidence="5 6" key="1">
    <citation type="journal article" date="2020" name="bioRxiv">
        <title>Metabolic contributions of an alphaproteobacterial endosymbiont in the apicomplexan Cardiosporidium cionae.</title>
        <authorList>
            <person name="Hunter E.S."/>
            <person name="Paight C.J."/>
            <person name="Lane C.E."/>
        </authorList>
    </citation>
    <scope>NUCLEOTIDE SEQUENCE [LARGE SCALE GENOMIC DNA]</scope>
    <source>
        <strain evidence="5">ESH_2018</strain>
    </source>
</reference>
<feature type="domain" description="Activator of Hsp90 ATPase AHSA1-like N-terminal" evidence="4">
    <location>
        <begin position="358"/>
        <end position="549"/>
    </location>
</feature>
<feature type="compositionally biased region" description="Basic and acidic residues" evidence="3">
    <location>
        <begin position="247"/>
        <end position="256"/>
    </location>
</feature>
<feature type="region of interest" description="Disordered" evidence="3">
    <location>
        <begin position="220"/>
        <end position="271"/>
    </location>
</feature>
<evidence type="ECO:0000256" key="2">
    <source>
        <dbReference type="PROSITE-ProRule" id="PRU00339"/>
    </source>
</evidence>
<evidence type="ECO:0000313" key="5">
    <source>
        <dbReference type="EMBL" id="KAF8819194.1"/>
    </source>
</evidence>
<evidence type="ECO:0000256" key="3">
    <source>
        <dbReference type="SAM" id="MobiDB-lite"/>
    </source>
</evidence>
<dbReference type="InterPro" id="IPR011990">
    <property type="entry name" value="TPR-like_helical_dom_sf"/>
</dbReference>
<feature type="compositionally biased region" description="Low complexity" evidence="3">
    <location>
        <begin position="1"/>
        <end position="19"/>
    </location>
</feature>
<dbReference type="EMBL" id="JADAQX010000899">
    <property type="protein sequence ID" value="KAF8819194.1"/>
    <property type="molecule type" value="Genomic_DNA"/>
</dbReference>
<evidence type="ECO:0000259" key="4">
    <source>
        <dbReference type="SMART" id="SM01000"/>
    </source>
</evidence>
<organism evidence="5 6">
    <name type="scientific">Cardiosporidium cionae</name>
    <dbReference type="NCBI Taxonomy" id="476202"/>
    <lineage>
        <taxon>Eukaryota</taxon>
        <taxon>Sar</taxon>
        <taxon>Alveolata</taxon>
        <taxon>Apicomplexa</taxon>
        <taxon>Aconoidasida</taxon>
        <taxon>Nephromycida</taxon>
        <taxon>Cardiosporidium</taxon>
    </lineage>
</organism>
<feature type="repeat" description="TPR" evidence="2">
    <location>
        <begin position="125"/>
        <end position="158"/>
    </location>
</feature>
<feature type="region of interest" description="Disordered" evidence="3">
    <location>
        <begin position="307"/>
        <end position="346"/>
    </location>
</feature>
<dbReference type="InterPro" id="IPR050754">
    <property type="entry name" value="FKBP4/5/8-like"/>
</dbReference>
<proteinExistence type="inferred from homology"/>
<accession>A0ABQ7J5I8</accession>
<dbReference type="PANTHER" id="PTHR46512:SF8">
    <property type="entry name" value="PEPTIDYLPROLYL ISOMERASE"/>
    <property type="match status" value="1"/>
</dbReference>
<evidence type="ECO:0000256" key="1">
    <source>
        <dbReference type="ARBA" id="ARBA00006817"/>
    </source>
</evidence>
<keyword evidence="2" id="KW-0802">TPR repeat</keyword>
<dbReference type="InterPro" id="IPR036338">
    <property type="entry name" value="Aha1"/>
</dbReference>
<dbReference type="InterPro" id="IPR015310">
    <property type="entry name" value="AHSA1-like_N"/>
</dbReference>
<evidence type="ECO:0000313" key="6">
    <source>
        <dbReference type="Proteomes" id="UP000823046"/>
    </source>
</evidence>
<dbReference type="Pfam" id="PF09229">
    <property type="entry name" value="Aha1_N"/>
    <property type="match status" value="1"/>
</dbReference>
<dbReference type="SUPFAM" id="SSF48452">
    <property type="entry name" value="TPR-like"/>
    <property type="match status" value="1"/>
</dbReference>